<feature type="compositionally biased region" description="Basic residues" evidence="1">
    <location>
        <begin position="64"/>
        <end position="76"/>
    </location>
</feature>
<organism evidence="2 3">
    <name type="scientific">Protopolystoma xenopodis</name>
    <dbReference type="NCBI Taxonomy" id="117903"/>
    <lineage>
        <taxon>Eukaryota</taxon>
        <taxon>Metazoa</taxon>
        <taxon>Spiralia</taxon>
        <taxon>Lophotrochozoa</taxon>
        <taxon>Platyhelminthes</taxon>
        <taxon>Monogenea</taxon>
        <taxon>Polyopisthocotylea</taxon>
        <taxon>Polystomatidea</taxon>
        <taxon>Polystomatidae</taxon>
        <taxon>Protopolystoma</taxon>
    </lineage>
</organism>
<name>A0A3S5BQX1_9PLAT</name>
<feature type="compositionally biased region" description="Acidic residues" evidence="1">
    <location>
        <begin position="1"/>
        <end position="32"/>
    </location>
</feature>
<dbReference type="OrthoDB" id="10252707at2759"/>
<proteinExistence type="predicted"/>
<accession>A0A3S5BQX1</accession>
<protein>
    <submittedName>
        <fullName evidence="2">Uncharacterized protein</fullName>
    </submittedName>
</protein>
<dbReference type="Proteomes" id="UP000784294">
    <property type="component" value="Unassembled WGS sequence"/>
</dbReference>
<feature type="region of interest" description="Disordered" evidence="1">
    <location>
        <begin position="1"/>
        <end position="127"/>
    </location>
</feature>
<comment type="caution">
    <text evidence="2">The sequence shown here is derived from an EMBL/GenBank/DDBJ whole genome shotgun (WGS) entry which is preliminary data.</text>
</comment>
<gene>
    <name evidence="2" type="ORF">PXEA_LOCUS7613</name>
</gene>
<feature type="compositionally biased region" description="Basic and acidic residues" evidence="1">
    <location>
        <begin position="33"/>
        <end position="47"/>
    </location>
</feature>
<sequence length="259" mass="28643">MSTSGSEEDVDNEDDDEEDDEDDDKDDDEDENEKQIKGVDDSLDHQEASGGRLRSRCSTELSNLRRRRKTRLRRERGGKFRSPSDNAIGAGDGIMSPEDGTAENAGDAEAGQRRLTSRYPKNVGPGITTSNTALSNLSSARVARLEEERCEAVRSQCAVITLLLHRWVANTSIHLFDRISQNFAFYSSDGRLYYLALSRHARLIACTAEGLDELDALGRLESPASTSSCGLNRKQLQHIAFWLKGRLIQIALQPASTPS</sequence>
<evidence type="ECO:0000256" key="1">
    <source>
        <dbReference type="SAM" id="MobiDB-lite"/>
    </source>
</evidence>
<evidence type="ECO:0000313" key="3">
    <source>
        <dbReference type="Proteomes" id="UP000784294"/>
    </source>
</evidence>
<dbReference type="AlphaFoldDB" id="A0A3S5BQX1"/>
<reference evidence="2" key="1">
    <citation type="submission" date="2018-11" db="EMBL/GenBank/DDBJ databases">
        <authorList>
            <consortium name="Pathogen Informatics"/>
        </authorList>
    </citation>
    <scope>NUCLEOTIDE SEQUENCE</scope>
</reference>
<keyword evidence="3" id="KW-1185">Reference proteome</keyword>
<evidence type="ECO:0000313" key="2">
    <source>
        <dbReference type="EMBL" id="VEL14173.1"/>
    </source>
</evidence>
<dbReference type="EMBL" id="CAAALY010020225">
    <property type="protein sequence ID" value="VEL14173.1"/>
    <property type="molecule type" value="Genomic_DNA"/>
</dbReference>